<comment type="cofactor">
    <cofactor evidence="1">
        <name>Zn(2+)</name>
        <dbReference type="ChEBI" id="CHEBI:29105"/>
    </cofactor>
</comment>
<dbReference type="PANTHER" id="PTHR11851">
    <property type="entry name" value="METALLOPROTEASE"/>
    <property type="match status" value="1"/>
</dbReference>
<keyword evidence="6" id="KW-0378">Hydrolase</keyword>
<gene>
    <name evidence="6" type="ordered locus">Hipma_1673</name>
</gene>
<feature type="domain" description="Peptidase M16 C-terminal" evidence="5">
    <location>
        <begin position="155"/>
        <end position="326"/>
    </location>
</feature>
<dbReference type="GO" id="GO:0004222">
    <property type="term" value="F:metalloendopeptidase activity"/>
    <property type="evidence" value="ECO:0007669"/>
    <property type="project" value="UniProtKB-EC"/>
</dbReference>
<evidence type="ECO:0000313" key="7">
    <source>
        <dbReference type="Proteomes" id="UP000008139"/>
    </source>
</evidence>
<dbReference type="STRING" id="760142.Hipma_1673"/>
<dbReference type="InterPro" id="IPR011765">
    <property type="entry name" value="Pept_M16_N"/>
</dbReference>
<dbReference type="AlphaFoldDB" id="F2LUM8"/>
<dbReference type="Proteomes" id="UP000008139">
    <property type="component" value="Chromosome"/>
</dbReference>
<sequence>MKIKRIKKDTKSASVGIFVPAGSAFESEKERGLAHFIEHMLFKGTKKRTYKDIAADIDKLGGVINAFTSTEYTGFYVKVLKDYIPKAFDVLADIITDSVIDENELEKEKGVIIEEINMTNDNPDDAVYEAFLENAIPTSFGKPILGTKEHIIAYTREDLLKFLGKFYKPEEMIVSAVGGGVDEFDFDVGKEFFFNEYFQSKPKTELRFEFKSGIDVIERDIAQTNVVMGCELFSVYDDRKYAASLLNSSFGATMSSRLFQSIREEKSLCYSIYSSVKLYSKGGMFLIFAATSNDRVQHLIDGIRLEIEKLKKYGLTKEELENAKTNFNGGYALSLESSYSVMVKQAIDTILYGDYVSEDYIMDKINRVTLEDIQQVIDLIDLNKFHITCLGNIRSINW</sequence>
<evidence type="ECO:0000256" key="2">
    <source>
        <dbReference type="ARBA" id="ARBA00007261"/>
    </source>
</evidence>
<evidence type="ECO:0000256" key="1">
    <source>
        <dbReference type="ARBA" id="ARBA00001947"/>
    </source>
</evidence>
<protein>
    <submittedName>
        <fullName evidence="6">Processing peptidase</fullName>
        <ecNumber evidence="6">3.4.24.64</ecNumber>
    </submittedName>
</protein>
<dbReference type="Gene3D" id="3.30.830.10">
    <property type="entry name" value="Metalloenzyme, LuxS/M16 peptidase-like"/>
    <property type="match status" value="2"/>
</dbReference>
<feature type="domain" description="Peptidase M16 N-terminal" evidence="4">
    <location>
        <begin position="9"/>
        <end position="147"/>
    </location>
</feature>
<dbReference type="GO" id="GO:0046872">
    <property type="term" value="F:metal ion binding"/>
    <property type="evidence" value="ECO:0007669"/>
    <property type="project" value="InterPro"/>
</dbReference>
<name>F2LUM8_HIPMA</name>
<comment type="similarity">
    <text evidence="2 3">Belongs to the peptidase M16 family.</text>
</comment>
<dbReference type="OrthoDB" id="9811314at2"/>
<dbReference type="PROSITE" id="PS00143">
    <property type="entry name" value="INSULINASE"/>
    <property type="match status" value="1"/>
</dbReference>
<evidence type="ECO:0000259" key="4">
    <source>
        <dbReference type="Pfam" id="PF00675"/>
    </source>
</evidence>
<dbReference type="InParanoid" id="F2LUM8"/>
<dbReference type="RefSeq" id="WP_013682643.1">
    <property type="nucleotide sequence ID" value="NC_015318.1"/>
</dbReference>
<reference evidence="7" key="2">
    <citation type="submission" date="2011-03" db="EMBL/GenBank/DDBJ databases">
        <title>The complete genome of Hippea maritima DSM 10411.</title>
        <authorList>
            <consortium name="US DOE Joint Genome Institute (JGI-PGF)"/>
            <person name="Lucas S."/>
            <person name="Copeland A."/>
            <person name="Lapidus A."/>
            <person name="Bruce D."/>
            <person name="Goodwin L."/>
            <person name="Pitluck S."/>
            <person name="Peters L."/>
            <person name="Kyrpides N."/>
            <person name="Mavromatis K."/>
            <person name="Pagani I."/>
            <person name="Ivanova N."/>
            <person name="Mikhailova N."/>
            <person name="Lu M."/>
            <person name="Detter J.C."/>
            <person name="Tapia R."/>
            <person name="Han C."/>
            <person name="Land M."/>
            <person name="Hauser L."/>
            <person name="Markowitz V."/>
            <person name="Cheng J.-F."/>
            <person name="Hugenholtz P."/>
            <person name="Woyke T."/>
            <person name="Wu D."/>
            <person name="Spring S."/>
            <person name="Schroeder M."/>
            <person name="Brambilla E."/>
            <person name="Klenk H.-P."/>
            <person name="Eisen J.A."/>
        </authorList>
    </citation>
    <scope>NUCLEOTIDE SEQUENCE [LARGE SCALE GENOMIC DNA]</scope>
    <source>
        <strain evidence="7">ATCC 700847 / DSM 10411 / MH2</strain>
    </source>
</reference>
<dbReference type="HOGENOM" id="CLU_009902_3_0_7"/>
<dbReference type="EMBL" id="CP002606">
    <property type="protein sequence ID" value="AEA34618.1"/>
    <property type="molecule type" value="Genomic_DNA"/>
</dbReference>
<evidence type="ECO:0000313" key="6">
    <source>
        <dbReference type="EMBL" id="AEA34618.1"/>
    </source>
</evidence>
<evidence type="ECO:0000256" key="3">
    <source>
        <dbReference type="RuleBase" id="RU004447"/>
    </source>
</evidence>
<dbReference type="InterPro" id="IPR011249">
    <property type="entry name" value="Metalloenz_LuxS/M16"/>
</dbReference>
<proteinExistence type="inferred from homology"/>
<dbReference type="KEGG" id="hmr:Hipma_1673"/>
<accession>F2LUM8</accession>
<keyword evidence="7" id="KW-1185">Reference proteome</keyword>
<dbReference type="InterPro" id="IPR007863">
    <property type="entry name" value="Peptidase_M16_C"/>
</dbReference>
<evidence type="ECO:0000259" key="5">
    <source>
        <dbReference type="Pfam" id="PF05193"/>
    </source>
</evidence>
<dbReference type="SUPFAM" id="SSF63411">
    <property type="entry name" value="LuxS/MPP-like metallohydrolase"/>
    <property type="match status" value="2"/>
</dbReference>
<dbReference type="InterPro" id="IPR050361">
    <property type="entry name" value="MPP/UQCRC_Complex"/>
</dbReference>
<reference evidence="6 7" key="1">
    <citation type="journal article" date="2011" name="Stand. Genomic Sci.">
        <title>Complete genome sequence of the thermophilic sulfur-reducer Hippea maritima type strain (MH(2)).</title>
        <authorList>
            <person name="Huntemann M."/>
            <person name="Lu M."/>
            <person name="Nolan M."/>
            <person name="Lapidus A."/>
            <person name="Lucas S."/>
            <person name="Hammon N."/>
            <person name="Deshpande S."/>
            <person name="Cheng J.F."/>
            <person name="Tapia R."/>
            <person name="Han C."/>
            <person name="Goodwin L."/>
            <person name="Pitluck S."/>
            <person name="Liolios K."/>
            <person name="Pagani I."/>
            <person name="Ivanova N."/>
            <person name="Ovchinikova G."/>
            <person name="Pati A."/>
            <person name="Chen A."/>
            <person name="Palaniappan K."/>
            <person name="Land M."/>
            <person name="Hauser L."/>
            <person name="Jeffries C.D."/>
            <person name="Detter J.C."/>
            <person name="Brambilla E.M."/>
            <person name="Rohde M."/>
            <person name="Spring S."/>
            <person name="Goker M."/>
            <person name="Woyke T."/>
            <person name="Bristow J."/>
            <person name="Eisen J.A."/>
            <person name="Markowitz V."/>
            <person name="Hugenholtz P."/>
            <person name="Kyrpides N.C."/>
            <person name="Klenk H.P."/>
            <person name="Mavromatis K."/>
        </authorList>
    </citation>
    <scope>NUCLEOTIDE SEQUENCE [LARGE SCALE GENOMIC DNA]</scope>
    <source>
        <strain evidence="7">ATCC 700847 / DSM 10411 / MH2</strain>
    </source>
</reference>
<dbReference type="Pfam" id="PF05193">
    <property type="entry name" value="Peptidase_M16_C"/>
    <property type="match status" value="1"/>
</dbReference>
<dbReference type="eggNOG" id="COG0612">
    <property type="taxonomic scope" value="Bacteria"/>
</dbReference>
<dbReference type="InterPro" id="IPR001431">
    <property type="entry name" value="Pept_M16_Zn_BS"/>
</dbReference>
<dbReference type="Pfam" id="PF00675">
    <property type="entry name" value="Peptidase_M16"/>
    <property type="match status" value="1"/>
</dbReference>
<dbReference type="EC" id="3.4.24.64" evidence="6"/>
<dbReference type="GO" id="GO:0006508">
    <property type="term" value="P:proteolysis"/>
    <property type="evidence" value="ECO:0007669"/>
    <property type="project" value="InterPro"/>
</dbReference>
<organism evidence="6 7">
    <name type="scientific">Hippea maritima (strain ATCC 700847 / DSM 10411 / MH2)</name>
    <dbReference type="NCBI Taxonomy" id="760142"/>
    <lineage>
        <taxon>Bacteria</taxon>
        <taxon>Pseudomonadati</taxon>
        <taxon>Campylobacterota</taxon>
        <taxon>Desulfurellia</taxon>
        <taxon>Desulfurellales</taxon>
        <taxon>Hippeaceae</taxon>
        <taxon>Hippea</taxon>
    </lineage>
</organism>
<dbReference type="PANTHER" id="PTHR11851:SF49">
    <property type="entry name" value="MITOCHONDRIAL-PROCESSING PEPTIDASE SUBUNIT ALPHA"/>
    <property type="match status" value="1"/>
</dbReference>